<dbReference type="PANTHER" id="PTHR42755:SF1">
    <property type="entry name" value="3-DEOXY-D-MANNO-OCTULOSONIC ACID TRANSFERASE, MITOCHONDRIAL-RELATED"/>
    <property type="match status" value="1"/>
</dbReference>
<dbReference type="EMBL" id="JAERRB010000001">
    <property type="protein sequence ID" value="MBL0740313.1"/>
    <property type="molecule type" value="Genomic_DNA"/>
</dbReference>
<dbReference type="PANTHER" id="PTHR42755">
    <property type="entry name" value="3-DEOXY-MANNO-OCTULOSONATE CYTIDYLYLTRANSFERASE"/>
    <property type="match status" value="1"/>
</dbReference>
<evidence type="ECO:0000256" key="1">
    <source>
        <dbReference type="ARBA" id="ARBA00004713"/>
    </source>
</evidence>
<feature type="domain" description="3-deoxy-D-manno-octulosonic-acid transferase N-terminal" evidence="9">
    <location>
        <begin position="43"/>
        <end position="207"/>
    </location>
</feature>
<dbReference type="Gene3D" id="3.40.50.11720">
    <property type="entry name" value="3-Deoxy-D-manno-octulosonic-acid transferase, N-terminal domain"/>
    <property type="match status" value="1"/>
</dbReference>
<organism evidence="10 11">
    <name type="scientific">Chryseolinea lacunae</name>
    <dbReference type="NCBI Taxonomy" id="2801331"/>
    <lineage>
        <taxon>Bacteria</taxon>
        <taxon>Pseudomonadati</taxon>
        <taxon>Bacteroidota</taxon>
        <taxon>Cytophagia</taxon>
        <taxon>Cytophagales</taxon>
        <taxon>Fulvivirgaceae</taxon>
        <taxon>Chryseolinea</taxon>
    </lineage>
</organism>
<accession>A0ABS1KLG4</accession>
<name>A0ABS1KLG4_9BACT</name>
<dbReference type="InterPro" id="IPR039901">
    <property type="entry name" value="Kdotransferase"/>
</dbReference>
<protein>
    <recommendedName>
        <fullName evidence="3 7">3-deoxy-D-manno-octulosonic acid transferase</fullName>
        <shortName evidence="7">Kdo transferase</shortName>
        <ecNumber evidence="2 7">2.4.99.12</ecNumber>
    </recommendedName>
    <alternativeName>
        <fullName evidence="5 7">Lipid IV(A) 3-deoxy-D-manno-octulosonic acid transferase</fullName>
    </alternativeName>
</protein>
<keyword evidence="7" id="KW-1003">Cell membrane</keyword>
<evidence type="ECO:0000256" key="6">
    <source>
        <dbReference type="ARBA" id="ARBA00049183"/>
    </source>
</evidence>
<sequence>MIVFYNLLLLCMRATYRVAALVHNKANAFVTGRKDVFSILQSRYGSNTAPVVWVHCASLGEFEQGRPIIEALKKEYPRVNILLTFFSPSGYEVRKHYELADHVCYLPWDSAAHARQFVDIVKPVMAIFVKYEFWHHYARTLKNRNIPLLSVSSIFREDQLFFKPYGGFYKNILKNFSWFFVQNDASLRLLKSIGINTCSVVGDTRFDRVFDIVKQGDDIAVARQFKNDQKTVVVGSCWPEDFDVLAPLINENNVKFIIAPHEITEPFIATMEGALQVKSVRYSQAQGKTLEDYQVLIIDNIGMLSRLYRYGEFAFVGGAFGKGLHNILEAACYGVPIFFGNKDYEKYQEAVDLINLGGAFEVRDYTDLKAKYELLNSPESFLLACAVTKLYVEENLGATEKIMKYCRTLLA</sequence>
<evidence type="ECO:0000313" key="10">
    <source>
        <dbReference type="EMBL" id="MBL0740313.1"/>
    </source>
</evidence>
<keyword evidence="7" id="KW-0448">Lipopolysaccharide biosynthesis</keyword>
<comment type="caution">
    <text evidence="10">The sequence shown here is derived from an EMBL/GenBank/DDBJ whole genome shotgun (WGS) entry which is preliminary data.</text>
</comment>
<comment type="catalytic activity">
    <reaction evidence="6 7">
        <text>lipid IVA (E. coli) + CMP-3-deoxy-beta-D-manno-octulosonate = alpha-Kdo-(2-&gt;6)-lipid IVA (E. coli) + CMP + H(+)</text>
        <dbReference type="Rhea" id="RHEA:28066"/>
        <dbReference type="ChEBI" id="CHEBI:15378"/>
        <dbReference type="ChEBI" id="CHEBI:58603"/>
        <dbReference type="ChEBI" id="CHEBI:60364"/>
        <dbReference type="ChEBI" id="CHEBI:60377"/>
        <dbReference type="ChEBI" id="CHEBI:85987"/>
        <dbReference type="EC" id="2.4.99.12"/>
    </reaction>
</comment>
<comment type="subcellular location">
    <subcellularLocation>
        <location evidence="7">Cell membrane</location>
    </subcellularLocation>
</comment>
<dbReference type="InterPro" id="IPR038107">
    <property type="entry name" value="Glycos_transf_N_sf"/>
</dbReference>
<evidence type="ECO:0000256" key="8">
    <source>
        <dbReference type="SAM" id="SignalP"/>
    </source>
</evidence>
<evidence type="ECO:0000256" key="7">
    <source>
        <dbReference type="RuleBase" id="RU365103"/>
    </source>
</evidence>
<evidence type="ECO:0000256" key="2">
    <source>
        <dbReference type="ARBA" id="ARBA00012621"/>
    </source>
</evidence>
<evidence type="ECO:0000259" key="9">
    <source>
        <dbReference type="Pfam" id="PF04413"/>
    </source>
</evidence>
<comment type="function">
    <text evidence="7">Involved in lipopolysaccharide (LPS) biosynthesis. Catalyzes the transfer of 3-deoxy-D-manno-octulosonate (Kdo) residue(s) from CMP-Kdo to lipid IV(A), the tetraacyldisaccharide-1,4'-bisphosphate precursor of lipid A.</text>
</comment>
<feature type="chain" id="PRO_5045365676" description="3-deoxy-D-manno-octulosonic acid transferase" evidence="8">
    <location>
        <begin position="20"/>
        <end position="411"/>
    </location>
</feature>
<dbReference type="GO" id="GO:0016740">
    <property type="term" value="F:transferase activity"/>
    <property type="evidence" value="ECO:0007669"/>
    <property type="project" value="UniProtKB-KW"/>
</dbReference>
<dbReference type="SUPFAM" id="SSF53756">
    <property type="entry name" value="UDP-Glycosyltransferase/glycogen phosphorylase"/>
    <property type="match status" value="1"/>
</dbReference>
<proteinExistence type="inferred from homology"/>
<keyword evidence="11" id="KW-1185">Reference proteome</keyword>
<comment type="similarity">
    <text evidence="7">Belongs to the glycosyltransferase group 1 family.</text>
</comment>
<comment type="pathway">
    <text evidence="1 7">Bacterial outer membrane biogenesis; LPS core biosynthesis.</text>
</comment>
<keyword evidence="4 7" id="KW-0808">Transferase</keyword>
<dbReference type="RefSeq" id="WP_202007507.1">
    <property type="nucleotide sequence ID" value="NZ_JAERRB010000001.1"/>
</dbReference>
<gene>
    <name evidence="10" type="ORF">JI741_03750</name>
</gene>
<dbReference type="EC" id="2.4.99.12" evidence="2 7"/>
<evidence type="ECO:0000256" key="3">
    <source>
        <dbReference type="ARBA" id="ARBA00019077"/>
    </source>
</evidence>
<dbReference type="Proteomes" id="UP000613030">
    <property type="component" value="Unassembled WGS sequence"/>
</dbReference>
<evidence type="ECO:0000256" key="4">
    <source>
        <dbReference type="ARBA" id="ARBA00022679"/>
    </source>
</evidence>
<keyword evidence="8" id="KW-0732">Signal</keyword>
<keyword evidence="7" id="KW-0472">Membrane</keyword>
<evidence type="ECO:0000313" key="11">
    <source>
        <dbReference type="Proteomes" id="UP000613030"/>
    </source>
</evidence>
<reference evidence="10 11" key="1">
    <citation type="submission" date="2021-01" db="EMBL/GenBank/DDBJ databases">
        <title>Chryseolinea sp. Jin1 Genome sequencing and assembly.</title>
        <authorList>
            <person name="Kim I."/>
        </authorList>
    </citation>
    <scope>NUCLEOTIDE SEQUENCE [LARGE SCALE GENOMIC DNA]</scope>
    <source>
        <strain evidence="10 11">Jin1</strain>
    </source>
</reference>
<dbReference type="InterPro" id="IPR007507">
    <property type="entry name" value="Glycos_transf_N"/>
</dbReference>
<dbReference type="Pfam" id="PF04413">
    <property type="entry name" value="Glycos_transf_N"/>
    <property type="match status" value="1"/>
</dbReference>
<evidence type="ECO:0000256" key="5">
    <source>
        <dbReference type="ARBA" id="ARBA00031445"/>
    </source>
</evidence>
<dbReference type="Gene3D" id="3.40.50.2000">
    <property type="entry name" value="Glycogen Phosphorylase B"/>
    <property type="match status" value="1"/>
</dbReference>
<feature type="signal peptide" evidence="8">
    <location>
        <begin position="1"/>
        <end position="19"/>
    </location>
</feature>